<dbReference type="SUPFAM" id="SSF46785">
    <property type="entry name" value="Winged helix' DNA-binding domain"/>
    <property type="match status" value="1"/>
</dbReference>
<evidence type="ECO:0000313" key="3">
    <source>
        <dbReference type="Proteomes" id="UP000615326"/>
    </source>
</evidence>
<accession>A0ABX0KG73</accession>
<evidence type="ECO:0000313" key="2">
    <source>
        <dbReference type="EMBL" id="NHO32927.1"/>
    </source>
</evidence>
<feature type="domain" description="NrtR DNA-binding winged helix" evidence="1">
    <location>
        <begin position="212"/>
        <end position="272"/>
    </location>
</feature>
<dbReference type="EMBL" id="WOSW01000018">
    <property type="protein sequence ID" value="NHO32927.1"/>
    <property type="molecule type" value="Genomic_DNA"/>
</dbReference>
<dbReference type="Gene3D" id="3.90.79.10">
    <property type="entry name" value="Nucleoside Triphosphate Pyrophosphohydrolase"/>
    <property type="match status" value="1"/>
</dbReference>
<keyword evidence="3" id="KW-1185">Reference proteome</keyword>
<evidence type="ECO:0000259" key="1">
    <source>
        <dbReference type="Pfam" id="PF21906"/>
    </source>
</evidence>
<dbReference type="InterPro" id="IPR011213">
    <property type="entry name" value="NMN_biosyn"/>
</dbReference>
<reference evidence="2 3" key="1">
    <citation type="journal article" date="2020" name="Int. J. Syst. Evol. Microbiol.">
        <title>Novel acetic acid bacteria from cider fermentations: Acetobacter conturbans sp. nov. and Acetobacter fallax sp. nov.</title>
        <authorList>
            <person name="Sombolestani A.S."/>
            <person name="Cleenwerck I."/>
            <person name="Cnockaert M."/>
            <person name="Borremans W."/>
            <person name="Wieme A.D."/>
            <person name="De Vuyst L."/>
            <person name="Vandamme P."/>
        </authorList>
    </citation>
    <scope>NUCLEOTIDE SEQUENCE [LARGE SCALE GENOMIC DNA]</scope>
    <source>
        <strain evidence="2 3">LMG 1637</strain>
    </source>
</reference>
<comment type="caution">
    <text evidence="2">The sequence shown here is derived from an EMBL/GenBank/DDBJ whole genome shotgun (WGS) entry which is preliminary data.</text>
</comment>
<sequence length="293" mass="33238">MTDPGLCRTDLVAVLMTVKNGDPHILTLRSGASLPSGPLKSGHRSLQKGLRAWVEQQTGFHLGHIEQLYTFADGLNDDDGRLVRISYMALTNTWSAEGDWRPVYDYFPWEDRRASEVCPLLSRIITHIRAWADAHTHRRRRCAVAFGLDGHLWNDELVLQRYELLWEAGMVTESRTPGSMILDSACMDDDYRRVLATAMSRIRARIRYTPAVFDLLPAHFTLLQLQQTMEGLAGRPMHKQNFRRLVLSQHLVSETGSYEQAGQGRPARLYRFDPAGAENCYLAGAKLPLEHLP</sequence>
<dbReference type="InterPro" id="IPR036388">
    <property type="entry name" value="WH-like_DNA-bd_sf"/>
</dbReference>
<organism evidence="2 3">
    <name type="scientific">Acetobacter fallax</name>
    <dbReference type="NCBI Taxonomy" id="1737473"/>
    <lineage>
        <taxon>Bacteria</taxon>
        <taxon>Pseudomonadati</taxon>
        <taxon>Pseudomonadota</taxon>
        <taxon>Alphaproteobacteria</taxon>
        <taxon>Acetobacterales</taxon>
        <taxon>Acetobacteraceae</taxon>
        <taxon>Acetobacter</taxon>
    </lineage>
</organism>
<dbReference type="Gene3D" id="1.10.10.10">
    <property type="entry name" value="Winged helix-like DNA-binding domain superfamily/Winged helix DNA-binding domain"/>
    <property type="match status" value="1"/>
</dbReference>
<dbReference type="SUPFAM" id="SSF55811">
    <property type="entry name" value="Nudix"/>
    <property type="match status" value="1"/>
</dbReference>
<protein>
    <recommendedName>
        <fullName evidence="1">NrtR DNA-binding winged helix domain-containing protein</fullName>
    </recommendedName>
</protein>
<dbReference type="InterPro" id="IPR054105">
    <property type="entry name" value="WHD_NrtR"/>
</dbReference>
<name>A0ABX0KG73_9PROT</name>
<proteinExistence type="predicted"/>
<dbReference type="PIRSF" id="PIRSF019423">
    <property type="entry name" value="NMN_biosyn"/>
    <property type="match status" value="1"/>
</dbReference>
<dbReference type="RefSeq" id="WP_173577457.1">
    <property type="nucleotide sequence ID" value="NZ_WOSW01000018.1"/>
</dbReference>
<dbReference type="InterPro" id="IPR015797">
    <property type="entry name" value="NUDIX_hydrolase-like_dom_sf"/>
</dbReference>
<dbReference type="Proteomes" id="UP000615326">
    <property type="component" value="Unassembled WGS sequence"/>
</dbReference>
<gene>
    <name evidence="2" type="ORF">GOB84_10235</name>
</gene>
<dbReference type="InterPro" id="IPR036390">
    <property type="entry name" value="WH_DNA-bd_sf"/>
</dbReference>
<dbReference type="Pfam" id="PF21906">
    <property type="entry name" value="WHD_NrtR"/>
    <property type="match status" value="1"/>
</dbReference>